<feature type="transmembrane region" description="Helical" evidence="1">
    <location>
        <begin position="9"/>
        <end position="30"/>
    </location>
</feature>
<evidence type="ECO:0000313" key="4">
    <source>
        <dbReference type="Proteomes" id="UP001258315"/>
    </source>
</evidence>
<dbReference type="SUPFAM" id="SSF55874">
    <property type="entry name" value="ATPase domain of HSP90 chaperone/DNA topoisomerase II/histidine kinase"/>
    <property type="match status" value="1"/>
</dbReference>
<dbReference type="InterPro" id="IPR010559">
    <property type="entry name" value="Sig_transdc_His_kin_internal"/>
</dbReference>
<evidence type="ECO:0000259" key="2">
    <source>
        <dbReference type="Pfam" id="PF06580"/>
    </source>
</evidence>
<evidence type="ECO:0000256" key="1">
    <source>
        <dbReference type="SAM" id="Phobius"/>
    </source>
</evidence>
<dbReference type="GO" id="GO:0004673">
    <property type="term" value="F:protein histidine kinase activity"/>
    <property type="evidence" value="ECO:0007669"/>
    <property type="project" value="UniProtKB-EC"/>
</dbReference>
<proteinExistence type="predicted"/>
<feature type="transmembrane region" description="Helical" evidence="1">
    <location>
        <begin position="42"/>
        <end position="60"/>
    </location>
</feature>
<dbReference type="RefSeq" id="WP_311950229.1">
    <property type="nucleotide sequence ID" value="NZ_JAVLVU010000001.1"/>
</dbReference>
<dbReference type="InterPro" id="IPR050640">
    <property type="entry name" value="Bact_2-comp_sensor_kinase"/>
</dbReference>
<organism evidence="3 4">
    <name type="scientific">Mucilaginibacter terrae</name>
    <dbReference type="NCBI Taxonomy" id="1955052"/>
    <lineage>
        <taxon>Bacteria</taxon>
        <taxon>Pseudomonadati</taxon>
        <taxon>Bacteroidota</taxon>
        <taxon>Sphingobacteriia</taxon>
        <taxon>Sphingobacteriales</taxon>
        <taxon>Sphingobacteriaceae</taxon>
        <taxon>Mucilaginibacter</taxon>
    </lineage>
</organism>
<sequence>MAMTKKRIVLLHVLAWLAYLAYCFVGILYFSGNEISFPKVSLLLQLSYLLSLMSVFYYYYSLILPGFFNRKLRFVAVLGALATPFVFIFTRYLLEEKLYDLLFGFHNYSNDTTFKHYMLDNLYRGLPAIIFSSAAWGLTYAYRQERENKQLREEKIKAELAFLKSQINPHFLYNTLNYIYSLAYPVSDKLADAIIKLSQLMRYMLTESPDGLIDLEKEVDYLNNYIDIYRLRFEDNFHVDFKVEGDIAGKRLASLVLIPFVENAFKHGAVDDPQRPVRIHLKAIANRLMFTVSNKISHHQKDHSSGVGLVNIRRRLELIYPGKHDLLISENGQTYKTTLNIEL</sequence>
<dbReference type="Gene3D" id="3.30.565.10">
    <property type="entry name" value="Histidine kinase-like ATPase, C-terminal domain"/>
    <property type="match status" value="1"/>
</dbReference>
<dbReference type="EC" id="2.7.13.3" evidence="3"/>
<dbReference type="Proteomes" id="UP001258315">
    <property type="component" value="Unassembled WGS sequence"/>
</dbReference>
<reference evidence="4" key="1">
    <citation type="submission" date="2023-07" db="EMBL/GenBank/DDBJ databases">
        <title>Functional and genomic diversity of the sorghum phyllosphere microbiome.</title>
        <authorList>
            <person name="Shade A."/>
        </authorList>
    </citation>
    <scope>NUCLEOTIDE SEQUENCE [LARGE SCALE GENOMIC DNA]</scope>
    <source>
        <strain evidence="4">SORGH_AS_0422</strain>
    </source>
</reference>
<protein>
    <submittedName>
        <fullName evidence="3">Two-component system LytT family sensor kinase</fullName>
        <ecNumber evidence="3">2.7.13.3</ecNumber>
    </submittedName>
</protein>
<keyword evidence="4" id="KW-1185">Reference proteome</keyword>
<evidence type="ECO:0000313" key="3">
    <source>
        <dbReference type="EMBL" id="MDT3403332.1"/>
    </source>
</evidence>
<dbReference type="EMBL" id="JAVLVU010000001">
    <property type="protein sequence ID" value="MDT3403332.1"/>
    <property type="molecule type" value="Genomic_DNA"/>
</dbReference>
<keyword evidence="3" id="KW-0808">Transferase</keyword>
<keyword evidence="1" id="KW-0812">Transmembrane</keyword>
<keyword evidence="1" id="KW-0472">Membrane</keyword>
<feature type="transmembrane region" description="Helical" evidence="1">
    <location>
        <begin position="122"/>
        <end position="142"/>
    </location>
</feature>
<gene>
    <name evidence="3" type="ORF">QE417_002404</name>
</gene>
<dbReference type="PANTHER" id="PTHR34220:SF7">
    <property type="entry name" value="SENSOR HISTIDINE KINASE YPDA"/>
    <property type="match status" value="1"/>
</dbReference>
<feature type="transmembrane region" description="Helical" evidence="1">
    <location>
        <begin position="72"/>
        <end position="94"/>
    </location>
</feature>
<name>A0ABU3GU83_9SPHI</name>
<comment type="caution">
    <text evidence="3">The sequence shown here is derived from an EMBL/GenBank/DDBJ whole genome shotgun (WGS) entry which is preliminary data.</text>
</comment>
<feature type="domain" description="Signal transduction histidine kinase internal region" evidence="2">
    <location>
        <begin position="158"/>
        <end position="237"/>
    </location>
</feature>
<dbReference type="Pfam" id="PF06580">
    <property type="entry name" value="His_kinase"/>
    <property type="match status" value="1"/>
</dbReference>
<dbReference type="PANTHER" id="PTHR34220">
    <property type="entry name" value="SENSOR HISTIDINE KINASE YPDA"/>
    <property type="match status" value="1"/>
</dbReference>
<keyword evidence="1" id="KW-1133">Transmembrane helix</keyword>
<dbReference type="InterPro" id="IPR036890">
    <property type="entry name" value="HATPase_C_sf"/>
</dbReference>
<accession>A0ABU3GU83</accession>
<keyword evidence="3" id="KW-0418">Kinase</keyword>